<gene>
    <name evidence="2" type="ORF">DXC63_03000</name>
    <name evidence="3" type="ORF">SAMN04489748_1535</name>
</gene>
<dbReference type="Proteomes" id="UP000182842">
    <property type="component" value="Unassembled WGS sequence"/>
</dbReference>
<evidence type="ECO:0000313" key="4">
    <source>
        <dbReference type="Proteomes" id="UP000182842"/>
    </source>
</evidence>
<dbReference type="InterPro" id="IPR016040">
    <property type="entry name" value="NAD(P)-bd_dom"/>
</dbReference>
<dbReference type="InterPro" id="IPR036291">
    <property type="entry name" value="NAD(P)-bd_dom_sf"/>
</dbReference>
<dbReference type="SUPFAM" id="SSF51735">
    <property type="entry name" value="NAD(P)-binding Rossmann-fold domains"/>
    <property type="match status" value="1"/>
</dbReference>
<reference evidence="3 4" key="1">
    <citation type="submission" date="2016-10" db="EMBL/GenBank/DDBJ databases">
        <authorList>
            <person name="Varghese N."/>
            <person name="Submissions S."/>
        </authorList>
    </citation>
    <scope>NUCLEOTIDE SEQUENCE [LARGE SCALE GENOMIC DNA]</scope>
    <source>
        <strain evidence="3 4">DSM 20219</strain>
    </source>
</reference>
<reference evidence="2 5" key="2">
    <citation type="submission" date="2018-08" db="EMBL/GenBank/DDBJ databases">
        <title>A genome reference for cultivated species of the human gut microbiota.</title>
        <authorList>
            <person name="Zou Y."/>
            <person name="Xue W."/>
            <person name="Luo G."/>
        </authorList>
    </citation>
    <scope>NUCLEOTIDE SEQUENCE [LARGE SCALE GENOMIC DNA]</scope>
    <source>
        <strain evidence="2 5">TF06-45A</strain>
    </source>
</reference>
<evidence type="ECO:0000313" key="5">
    <source>
        <dbReference type="Proteomes" id="UP000261288"/>
    </source>
</evidence>
<dbReference type="GO" id="GO:0016646">
    <property type="term" value="F:oxidoreductase activity, acting on the CH-NH group of donors, NAD or NADP as acceptor"/>
    <property type="evidence" value="ECO:0007669"/>
    <property type="project" value="TreeGrafter"/>
</dbReference>
<dbReference type="GeneID" id="69577419"/>
<dbReference type="EMBL" id="FNRW01000004">
    <property type="protein sequence ID" value="SEB56237.1"/>
    <property type="molecule type" value="Genomic_DNA"/>
</dbReference>
<dbReference type="InterPro" id="IPR051606">
    <property type="entry name" value="Polyketide_Oxido-like"/>
</dbReference>
<sequence>MTQNIAVIAANGKSGQLIVREAVDRGLDVTAVVRGENKTVAQHAIIKDLFDLTAADLAGFDVVVDAFGAWTPETFPQHSTSLKHLADVLSSADARLIVVGGAGSLYVNPEHTVQLSQTDGFPEAFLPLATAMGDSLAELRERSDVRWTYVSPAADFQADGPRTGKYVLAGEEFTANEAGESAISYADYAIAIVDEATAAPENAHVNERISVRW</sequence>
<dbReference type="Pfam" id="PF13460">
    <property type="entry name" value="NAD_binding_10"/>
    <property type="match status" value="1"/>
</dbReference>
<dbReference type="Gene3D" id="3.40.50.720">
    <property type="entry name" value="NAD(P)-binding Rossmann-like Domain"/>
    <property type="match status" value="1"/>
</dbReference>
<proteinExistence type="predicted"/>
<feature type="domain" description="NAD(P)-binding" evidence="1">
    <location>
        <begin position="10"/>
        <end position="194"/>
    </location>
</feature>
<evidence type="ECO:0000313" key="3">
    <source>
        <dbReference type="EMBL" id="SEB56237.1"/>
    </source>
</evidence>
<dbReference type="AlphaFoldDB" id="A0A3E4S6R1"/>
<protein>
    <submittedName>
        <fullName evidence="2">NAD(P)-dependent oxidoreductase</fullName>
    </submittedName>
</protein>
<dbReference type="PANTHER" id="PTHR43355:SF2">
    <property type="entry name" value="FLAVIN REDUCTASE (NADPH)"/>
    <property type="match status" value="1"/>
</dbReference>
<accession>A0A3E4S6R1</accession>
<dbReference type="PANTHER" id="PTHR43355">
    <property type="entry name" value="FLAVIN REDUCTASE (NADPH)"/>
    <property type="match status" value="1"/>
</dbReference>
<comment type="caution">
    <text evidence="2">The sequence shown here is derived from an EMBL/GenBank/DDBJ whole genome shotgun (WGS) entry which is preliminary data.</text>
</comment>
<dbReference type="RefSeq" id="WP_007056316.1">
    <property type="nucleotide sequence ID" value="NZ_CP089302.1"/>
</dbReference>
<name>A0A3E4S6R1_BIFLN</name>
<dbReference type="Proteomes" id="UP000261288">
    <property type="component" value="Unassembled WGS sequence"/>
</dbReference>
<evidence type="ECO:0000313" key="2">
    <source>
        <dbReference type="EMBL" id="RGL51018.1"/>
    </source>
</evidence>
<evidence type="ECO:0000259" key="1">
    <source>
        <dbReference type="Pfam" id="PF13460"/>
    </source>
</evidence>
<organism evidence="2 5">
    <name type="scientific">Bifidobacterium longum</name>
    <dbReference type="NCBI Taxonomy" id="216816"/>
    <lineage>
        <taxon>Bacteria</taxon>
        <taxon>Bacillati</taxon>
        <taxon>Actinomycetota</taxon>
        <taxon>Actinomycetes</taxon>
        <taxon>Bifidobacteriales</taxon>
        <taxon>Bifidobacteriaceae</taxon>
        <taxon>Bifidobacterium</taxon>
    </lineage>
</organism>
<dbReference type="CDD" id="cd05244">
    <property type="entry name" value="BVR-B_like_SDR_a"/>
    <property type="match status" value="1"/>
</dbReference>
<dbReference type="EMBL" id="QSRZ01000003">
    <property type="protein sequence ID" value="RGL51018.1"/>
    <property type="molecule type" value="Genomic_DNA"/>
</dbReference>